<evidence type="ECO:0000256" key="3">
    <source>
        <dbReference type="ARBA" id="ARBA00009914"/>
    </source>
</evidence>
<dbReference type="GO" id="GO:0000775">
    <property type="term" value="C:chromosome, centromeric region"/>
    <property type="evidence" value="ECO:0007669"/>
    <property type="project" value="UniProtKB-SubCell"/>
</dbReference>
<dbReference type="GO" id="GO:0051301">
    <property type="term" value="P:cell division"/>
    <property type="evidence" value="ECO:0007669"/>
    <property type="project" value="UniProtKB-KW"/>
</dbReference>
<dbReference type="OrthoDB" id="6360905at2759"/>
<keyword evidence="4" id="KW-0158">Chromosome</keyword>
<evidence type="ECO:0000256" key="8">
    <source>
        <dbReference type="ARBA" id="ARBA00023306"/>
    </source>
</evidence>
<evidence type="ECO:0000256" key="1">
    <source>
        <dbReference type="ARBA" id="ARBA00004123"/>
    </source>
</evidence>
<evidence type="ECO:0000256" key="5">
    <source>
        <dbReference type="ARBA" id="ARBA00022618"/>
    </source>
</evidence>
<comment type="caution">
    <text evidence="12">The sequence shown here is derived from an EMBL/GenBank/DDBJ whole genome shotgun (WGS) entry which is preliminary data.</text>
</comment>
<dbReference type="Proteomes" id="UP000037069">
    <property type="component" value="Unassembled WGS sequence"/>
</dbReference>
<dbReference type="AlphaFoldDB" id="A0A0L0C632"/>
<evidence type="ECO:0000256" key="10">
    <source>
        <dbReference type="SAM" id="MobiDB-lite"/>
    </source>
</evidence>
<gene>
    <name evidence="12" type="ORF">FF38_11337</name>
</gene>
<feature type="region of interest" description="Disordered" evidence="10">
    <location>
        <begin position="1"/>
        <end position="23"/>
    </location>
</feature>
<keyword evidence="8" id="KW-0131">Cell cycle</keyword>
<feature type="compositionally biased region" description="Basic residues" evidence="10">
    <location>
        <begin position="1"/>
        <end position="11"/>
    </location>
</feature>
<dbReference type="Pfam" id="PF10512">
    <property type="entry name" value="Borealin"/>
    <property type="match status" value="1"/>
</dbReference>
<sequence>MPRTKVSKSSKRNRETTNREEKVREFENSLDGFQNTVDDKIQDIFTAYDDEIKMLLQRTPRALLKLKMVDVFSLDLDRFSDWEQQKSKMLNATLQNSSIKQSTRTINPNDEGYLTEDSSTGGSIGSAIANPAFLSTSNMLTQPLIQQQSARLRTPGPLSSARARRPRRSRSACGNLAPIPASAVKLKPQLSATSGGHGHGAAEHHSRSKMRTPMASRTKALSADRTTKFDNSSSPQSPPTFLRFPKPGELALSKCGSPLVTQMLPENIAHLNIPLRNGVISMRPKKLADLQPHILEDLDPTTVDQLRTLKLNIDKIVSMVDKAGY</sequence>
<comment type="similarity">
    <text evidence="3">Belongs to the borealin family.</text>
</comment>
<evidence type="ECO:0000259" key="11">
    <source>
        <dbReference type="Pfam" id="PF10512"/>
    </source>
</evidence>
<evidence type="ECO:0000256" key="4">
    <source>
        <dbReference type="ARBA" id="ARBA00022454"/>
    </source>
</evidence>
<dbReference type="OMA" id="HENLQLI"/>
<keyword evidence="6" id="KW-0498">Mitosis</keyword>
<organism evidence="12 13">
    <name type="scientific">Lucilia cuprina</name>
    <name type="common">Green bottle fly</name>
    <name type="synonym">Australian sheep blowfly</name>
    <dbReference type="NCBI Taxonomy" id="7375"/>
    <lineage>
        <taxon>Eukaryota</taxon>
        <taxon>Metazoa</taxon>
        <taxon>Ecdysozoa</taxon>
        <taxon>Arthropoda</taxon>
        <taxon>Hexapoda</taxon>
        <taxon>Insecta</taxon>
        <taxon>Pterygota</taxon>
        <taxon>Neoptera</taxon>
        <taxon>Endopterygota</taxon>
        <taxon>Diptera</taxon>
        <taxon>Brachycera</taxon>
        <taxon>Muscomorpha</taxon>
        <taxon>Oestroidea</taxon>
        <taxon>Calliphoridae</taxon>
        <taxon>Luciliinae</taxon>
        <taxon>Lucilia</taxon>
    </lineage>
</organism>
<keyword evidence="5" id="KW-0132">Cell division</keyword>
<feature type="region of interest" description="Disordered" evidence="10">
    <location>
        <begin position="146"/>
        <end position="242"/>
    </location>
</feature>
<dbReference type="InterPro" id="IPR018867">
    <property type="entry name" value="Cell_div_borealin"/>
</dbReference>
<keyword evidence="13" id="KW-1185">Reference proteome</keyword>
<dbReference type="PANTHER" id="PTHR16040:SF7">
    <property type="entry name" value="AUSTRALIN, ISOFORM A-RELATED"/>
    <property type="match status" value="1"/>
</dbReference>
<dbReference type="STRING" id="7375.A0A0L0C632"/>
<feature type="domain" description="Borealin C-terminal" evidence="11">
    <location>
        <begin position="205"/>
        <end position="318"/>
    </location>
</feature>
<evidence type="ECO:0000313" key="12">
    <source>
        <dbReference type="EMBL" id="KNC27711.1"/>
    </source>
</evidence>
<evidence type="ECO:0000313" key="13">
    <source>
        <dbReference type="Proteomes" id="UP000037069"/>
    </source>
</evidence>
<comment type="subcellular location">
    <subcellularLocation>
        <location evidence="2">Chromosome</location>
        <location evidence="2">Centromere</location>
    </subcellularLocation>
    <subcellularLocation>
        <location evidence="1">Nucleus</location>
    </subcellularLocation>
</comment>
<evidence type="ECO:0000256" key="2">
    <source>
        <dbReference type="ARBA" id="ARBA00004584"/>
    </source>
</evidence>
<evidence type="ECO:0000256" key="9">
    <source>
        <dbReference type="ARBA" id="ARBA00023328"/>
    </source>
</evidence>
<reference evidence="12 13" key="1">
    <citation type="journal article" date="2015" name="Nat. Commun.">
        <title>Lucilia cuprina genome unlocks parasitic fly biology to underpin future interventions.</title>
        <authorList>
            <person name="Anstead C.A."/>
            <person name="Korhonen P.K."/>
            <person name="Young N.D."/>
            <person name="Hall R.S."/>
            <person name="Jex A.R."/>
            <person name="Murali S.C."/>
            <person name="Hughes D.S."/>
            <person name="Lee S.F."/>
            <person name="Perry T."/>
            <person name="Stroehlein A.J."/>
            <person name="Ansell B.R."/>
            <person name="Breugelmans B."/>
            <person name="Hofmann A."/>
            <person name="Qu J."/>
            <person name="Dugan S."/>
            <person name="Lee S.L."/>
            <person name="Chao H."/>
            <person name="Dinh H."/>
            <person name="Han Y."/>
            <person name="Doddapaneni H.V."/>
            <person name="Worley K.C."/>
            <person name="Muzny D.M."/>
            <person name="Ioannidis P."/>
            <person name="Waterhouse R.M."/>
            <person name="Zdobnov E.M."/>
            <person name="James P.J."/>
            <person name="Bagnall N.H."/>
            <person name="Kotze A.C."/>
            <person name="Gibbs R.A."/>
            <person name="Richards S."/>
            <person name="Batterham P."/>
            <person name="Gasser R.B."/>
        </authorList>
    </citation>
    <scope>NUCLEOTIDE SEQUENCE [LARGE SCALE GENOMIC DNA]</scope>
    <source>
        <strain evidence="12 13">LS</strain>
        <tissue evidence="12">Full body</tissue>
    </source>
</reference>
<dbReference type="PANTHER" id="PTHR16040">
    <property type="entry name" value="AUSTRALIN, ISOFORM A-RELATED"/>
    <property type="match status" value="1"/>
</dbReference>
<feature type="compositionally biased region" description="Basic and acidic residues" evidence="10">
    <location>
        <begin position="12"/>
        <end position="23"/>
    </location>
</feature>
<dbReference type="GO" id="GO:0005634">
    <property type="term" value="C:nucleus"/>
    <property type="evidence" value="ECO:0007669"/>
    <property type="project" value="UniProtKB-SubCell"/>
</dbReference>
<evidence type="ECO:0000256" key="7">
    <source>
        <dbReference type="ARBA" id="ARBA00023242"/>
    </source>
</evidence>
<name>A0A0L0C632_LUCCU</name>
<keyword evidence="9" id="KW-0137">Centromere</keyword>
<dbReference type="EMBL" id="JRES01000857">
    <property type="protein sequence ID" value="KNC27711.1"/>
    <property type="molecule type" value="Genomic_DNA"/>
</dbReference>
<protein>
    <submittedName>
        <fullName evidence="12">Borealin</fullName>
    </submittedName>
</protein>
<proteinExistence type="inferred from homology"/>
<dbReference type="GO" id="GO:0051233">
    <property type="term" value="C:spindle midzone"/>
    <property type="evidence" value="ECO:0007669"/>
    <property type="project" value="TreeGrafter"/>
</dbReference>
<dbReference type="InterPro" id="IPR046466">
    <property type="entry name" value="Borealin_C"/>
</dbReference>
<dbReference type="GO" id="GO:0000070">
    <property type="term" value="P:mitotic sister chromatid segregation"/>
    <property type="evidence" value="ECO:0007669"/>
    <property type="project" value="TreeGrafter"/>
</dbReference>
<dbReference type="GO" id="GO:0032133">
    <property type="term" value="C:chromosome passenger complex"/>
    <property type="evidence" value="ECO:0007669"/>
    <property type="project" value="TreeGrafter"/>
</dbReference>
<evidence type="ECO:0000256" key="6">
    <source>
        <dbReference type="ARBA" id="ARBA00022776"/>
    </source>
</evidence>
<keyword evidence="7" id="KW-0539">Nucleus</keyword>
<accession>A0A0L0C632</accession>